<keyword evidence="10" id="KW-0804">Transcription</keyword>
<dbReference type="FunFam" id="3.30.160.60:FF:000966">
    <property type="entry name" value="ZFP90 zinc finger protein"/>
    <property type="match status" value="2"/>
</dbReference>
<dbReference type="EMBL" id="OW240922">
    <property type="protein sequence ID" value="CAH2321043.1"/>
    <property type="molecule type" value="Genomic_DNA"/>
</dbReference>
<dbReference type="SUPFAM" id="SSF57667">
    <property type="entry name" value="beta-beta-alpha zinc fingers"/>
    <property type="match status" value="4"/>
</dbReference>
<evidence type="ECO:0000256" key="6">
    <source>
        <dbReference type="ARBA" id="ARBA00022771"/>
    </source>
</evidence>
<evidence type="ECO:0000259" key="13">
    <source>
        <dbReference type="PROSITE" id="PS50157"/>
    </source>
</evidence>
<keyword evidence="4" id="KW-0479">Metal-binding</keyword>
<evidence type="ECO:0000256" key="11">
    <source>
        <dbReference type="ARBA" id="ARBA00023242"/>
    </source>
</evidence>
<evidence type="ECO:0000313" key="15">
    <source>
        <dbReference type="Proteomes" id="UP001295444"/>
    </source>
</evidence>
<keyword evidence="11" id="KW-0539">Nucleus</keyword>
<evidence type="ECO:0000313" key="14">
    <source>
        <dbReference type="EMBL" id="CAH2321043.1"/>
    </source>
</evidence>
<comment type="subcellular location">
    <subcellularLocation>
        <location evidence="2">Nucleus</location>
    </subcellularLocation>
</comment>
<dbReference type="SMART" id="SM00355">
    <property type="entry name" value="ZnF_C2H2"/>
    <property type="match status" value="6"/>
</dbReference>
<keyword evidence="7" id="KW-0862">Zinc</keyword>
<reference evidence="14" key="1">
    <citation type="submission" date="2022-03" db="EMBL/GenBank/DDBJ databases">
        <authorList>
            <person name="Alioto T."/>
            <person name="Alioto T."/>
            <person name="Gomez Garrido J."/>
        </authorList>
    </citation>
    <scope>NUCLEOTIDE SEQUENCE</scope>
</reference>
<proteinExistence type="inferred from homology"/>
<comment type="similarity">
    <text evidence="3">Belongs to the krueppel C2H2-type zinc-finger protein family.</text>
</comment>
<evidence type="ECO:0000256" key="8">
    <source>
        <dbReference type="ARBA" id="ARBA00023015"/>
    </source>
</evidence>
<feature type="domain" description="C2H2-type" evidence="13">
    <location>
        <begin position="448"/>
        <end position="475"/>
    </location>
</feature>
<dbReference type="InterPro" id="IPR001909">
    <property type="entry name" value="KRAB"/>
</dbReference>
<evidence type="ECO:0000256" key="12">
    <source>
        <dbReference type="PROSITE-ProRule" id="PRU00042"/>
    </source>
</evidence>
<dbReference type="FunFam" id="3.30.160.60:FF:001270">
    <property type="entry name" value="zinc finger protein 583 isoform X1"/>
    <property type="match status" value="1"/>
</dbReference>
<accession>A0AAD1TDI6</accession>
<evidence type="ECO:0000256" key="2">
    <source>
        <dbReference type="ARBA" id="ARBA00004123"/>
    </source>
</evidence>
<dbReference type="AlphaFoldDB" id="A0AAD1TDI6"/>
<keyword evidence="6 12" id="KW-0863">Zinc-finger</keyword>
<protein>
    <submittedName>
        <fullName evidence="14">Oocyte zinc finger -like</fullName>
    </submittedName>
</protein>
<evidence type="ECO:0000256" key="9">
    <source>
        <dbReference type="ARBA" id="ARBA00023125"/>
    </source>
</evidence>
<dbReference type="FunFam" id="3.30.160.60:FF:002005">
    <property type="entry name" value="Zinc finger protein 200"/>
    <property type="match status" value="1"/>
</dbReference>
<evidence type="ECO:0000256" key="1">
    <source>
        <dbReference type="ARBA" id="ARBA00003767"/>
    </source>
</evidence>
<evidence type="ECO:0000256" key="3">
    <source>
        <dbReference type="ARBA" id="ARBA00006991"/>
    </source>
</evidence>
<feature type="domain" description="C2H2-type" evidence="13">
    <location>
        <begin position="392"/>
        <end position="419"/>
    </location>
</feature>
<dbReference type="PANTHER" id="PTHR23226:SF397">
    <property type="entry name" value="C2H2-TYPE DOMAIN-CONTAINING PROTEIN"/>
    <property type="match status" value="1"/>
</dbReference>
<dbReference type="Gene3D" id="3.30.160.60">
    <property type="entry name" value="Classic Zinc Finger"/>
    <property type="match status" value="6"/>
</dbReference>
<feature type="domain" description="C2H2-type" evidence="13">
    <location>
        <begin position="476"/>
        <end position="503"/>
    </location>
</feature>
<dbReference type="PROSITE" id="PS50157">
    <property type="entry name" value="ZINC_FINGER_C2H2_2"/>
    <property type="match status" value="6"/>
</dbReference>
<organism evidence="14 15">
    <name type="scientific">Pelobates cultripes</name>
    <name type="common">Western spadefoot toad</name>
    <dbReference type="NCBI Taxonomy" id="61616"/>
    <lineage>
        <taxon>Eukaryota</taxon>
        <taxon>Metazoa</taxon>
        <taxon>Chordata</taxon>
        <taxon>Craniata</taxon>
        <taxon>Vertebrata</taxon>
        <taxon>Euteleostomi</taxon>
        <taxon>Amphibia</taxon>
        <taxon>Batrachia</taxon>
        <taxon>Anura</taxon>
        <taxon>Pelobatoidea</taxon>
        <taxon>Pelobatidae</taxon>
        <taxon>Pelobates</taxon>
    </lineage>
</organism>
<name>A0AAD1TDI6_PELCU</name>
<feature type="domain" description="C2H2-type" evidence="13">
    <location>
        <begin position="420"/>
        <end position="447"/>
    </location>
</feature>
<keyword evidence="15" id="KW-1185">Reference proteome</keyword>
<dbReference type="PANTHER" id="PTHR23226">
    <property type="entry name" value="ZINC FINGER AND SCAN DOMAIN-CONTAINING"/>
    <property type="match status" value="1"/>
</dbReference>
<evidence type="ECO:0000256" key="10">
    <source>
        <dbReference type="ARBA" id="ARBA00023163"/>
    </source>
</evidence>
<dbReference type="GO" id="GO:0008270">
    <property type="term" value="F:zinc ion binding"/>
    <property type="evidence" value="ECO:0007669"/>
    <property type="project" value="UniProtKB-KW"/>
</dbReference>
<dbReference type="InterPro" id="IPR013087">
    <property type="entry name" value="Znf_C2H2_type"/>
</dbReference>
<keyword evidence="8" id="KW-0805">Transcription regulation</keyword>
<dbReference type="Pfam" id="PF00096">
    <property type="entry name" value="zf-C2H2"/>
    <property type="match status" value="6"/>
</dbReference>
<dbReference type="FunFam" id="3.30.160.60:FF:002343">
    <property type="entry name" value="Zinc finger protein 33A"/>
    <property type="match status" value="1"/>
</dbReference>
<feature type="domain" description="C2H2-type" evidence="13">
    <location>
        <begin position="504"/>
        <end position="531"/>
    </location>
</feature>
<dbReference type="GO" id="GO:0005634">
    <property type="term" value="C:nucleus"/>
    <property type="evidence" value="ECO:0007669"/>
    <property type="project" value="UniProtKB-SubCell"/>
</dbReference>
<evidence type="ECO:0000256" key="5">
    <source>
        <dbReference type="ARBA" id="ARBA00022737"/>
    </source>
</evidence>
<dbReference type="GO" id="GO:0000981">
    <property type="term" value="F:DNA-binding transcription factor activity, RNA polymerase II-specific"/>
    <property type="evidence" value="ECO:0007669"/>
    <property type="project" value="TreeGrafter"/>
</dbReference>
<comment type="function">
    <text evidence="1">May be involved in transcriptional regulation.</text>
</comment>
<dbReference type="GO" id="GO:0000978">
    <property type="term" value="F:RNA polymerase II cis-regulatory region sequence-specific DNA binding"/>
    <property type="evidence" value="ECO:0007669"/>
    <property type="project" value="TreeGrafter"/>
</dbReference>
<feature type="domain" description="C2H2-type" evidence="13">
    <location>
        <begin position="364"/>
        <end position="391"/>
    </location>
</feature>
<dbReference type="InterPro" id="IPR036051">
    <property type="entry name" value="KRAB_dom_sf"/>
</dbReference>
<sequence length="533" mass="61274">MNKDSNQVTEKILNLTLEIIYLLTGEVRRIGMIIHMLTGEVPIRCEDVTVYFSMEEWDYIEGHKDLKDVIMDNHQPHSLLDNCILDDFRTLTCILPVSLPDFENKIIDGGTFPKFNKSSKRHLCEEVSLHKIFTPKEYAETDYSSTHIKDEPALWEKSNITDIYTPIDHPQRGHPSAFIKDEPTSCKGENLTDISTPKTQLEYPSTHIKKEPVSLEEGYHKNGDIYICPETINREDTFTYIADCINSKNRTDNKFLTESRNIDTNINYTSGNISQVTYKTEEIFISTESFKNILKNTQGIKEPSTDTENKNCSETGMDIYSKPEFVIHEENCRREKPIVCCECGKNVSQLSSLKQRIRAGEKPFKCTECGKCFNRKQDLNRHLKFHSGEKPFSCTYCGKYFTLKHDLISHQRIHTGEKPFKCKECGKCFSRTANLAAHRRIHTGEKPFSCTDCGKCFTLASQLASHKLIHTGENPFKCTDCGKYFNLKYDLLRHQRIHTGEKPFSCSECGKCFTQAAHLSRHRKIHTAEKAIK</sequence>
<gene>
    <name evidence="14" type="ORF">PECUL_23A019957</name>
</gene>
<dbReference type="CDD" id="cd07765">
    <property type="entry name" value="KRAB_A-box"/>
    <property type="match status" value="1"/>
</dbReference>
<dbReference type="FunFam" id="3.30.160.60:FF:001530">
    <property type="entry name" value="Zinc finger protein 268"/>
    <property type="match status" value="1"/>
</dbReference>
<evidence type="ECO:0000256" key="4">
    <source>
        <dbReference type="ARBA" id="ARBA00022723"/>
    </source>
</evidence>
<dbReference type="Proteomes" id="UP001295444">
    <property type="component" value="Chromosome 11"/>
</dbReference>
<dbReference type="SUPFAM" id="SSF109640">
    <property type="entry name" value="KRAB domain (Kruppel-associated box)"/>
    <property type="match status" value="1"/>
</dbReference>
<evidence type="ECO:0000256" key="7">
    <source>
        <dbReference type="ARBA" id="ARBA00022833"/>
    </source>
</evidence>
<keyword evidence="5" id="KW-0677">Repeat</keyword>
<dbReference type="PROSITE" id="PS00028">
    <property type="entry name" value="ZINC_FINGER_C2H2_1"/>
    <property type="match status" value="6"/>
</dbReference>
<dbReference type="InterPro" id="IPR036236">
    <property type="entry name" value="Znf_C2H2_sf"/>
</dbReference>
<keyword evidence="9" id="KW-0238">DNA-binding</keyword>